<gene>
    <name evidence="1" type="ORF">OBBRIDRAFT_885084</name>
</gene>
<organism evidence="1 2">
    <name type="scientific">Obba rivulosa</name>
    <dbReference type="NCBI Taxonomy" id="1052685"/>
    <lineage>
        <taxon>Eukaryota</taxon>
        <taxon>Fungi</taxon>
        <taxon>Dikarya</taxon>
        <taxon>Basidiomycota</taxon>
        <taxon>Agaricomycotina</taxon>
        <taxon>Agaricomycetes</taxon>
        <taxon>Polyporales</taxon>
        <taxon>Gelatoporiaceae</taxon>
        <taxon>Obba</taxon>
    </lineage>
</organism>
<keyword evidence="2" id="KW-1185">Reference proteome</keyword>
<sequence>MSDPNQITQFCALMLPDVAPNEIIPAAGETRTDIQAVMTLLSRERDRLAAGLHAEPGDAYVATALTDVAGQATNVANAQHAGVARWLDGVFGQIKAFVPSVGNTPPGSFKDSTLYIVTLSEFALDVWVEDGQTVHNPTYPLPEALRAYIAQEIHTRLQRDYNHVRIVFAFSCCTYSTVFAPGPDTEVRRLRGISSITVVTSSPVAPKQVTKLRPSVDRWMSDPAAPGQKIFKLDLPPNPPVPRLDEIKLELSCFGDGAHALAFGTCQDAETEVTHGSVSMWVWLAAGGPLQAVKDGVTPFILHDRNSWLQLADGAWGAGYYSFRPKPVPDDAVNVGKTFRARYKNNPAGLSMILASADQCYWYKKQTKADREPNPQFMYTEAIPLPPRLPLS</sequence>
<evidence type="ECO:0000313" key="1">
    <source>
        <dbReference type="EMBL" id="OCH93992.1"/>
    </source>
</evidence>
<dbReference type="Proteomes" id="UP000250043">
    <property type="component" value="Unassembled WGS sequence"/>
</dbReference>
<proteinExistence type="predicted"/>
<evidence type="ECO:0000313" key="2">
    <source>
        <dbReference type="Proteomes" id="UP000250043"/>
    </source>
</evidence>
<protein>
    <submittedName>
        <fullName evidence="1">Uncharacterized protein</fullName>
    </submittedName>
</protein>
<accession>A0A8E2J3H8</accession>
<dbReference type="OrthoDB" id="3269864at2759"/>
<dbReference type="EMBL" id="KV722348">
    <property type="protein sequence ID" value="OCH93992.1"/>
    <property type="molecule type" value="Genomic_DNA"/>
</dbReference>
<reference evidence="1 2" key="1">
    <citation type="submission" date="2016-07" db="EMBL/GenBank/DDBJ databases">
        <title>Draft genome of the white-rot fungus Obba rivulosa 3A-2.</title>
        <authorList>
            <consortium name="DOE Joint Genome Institute"/>
            <person name="Miettinen O."/>
            <person name="Riley R."/>
            <person name="Acob R."/>
            <person name="Barry K."/>
            <person name="Cullen D."/>
            <person name="De Vries R."/>
            <person name="Hainaut M."/>
            <person name="Hatakka A."/>
            <person name="Henrissat B."/>
            <person name="Hilden K."/>
            <person name="Kuo R."/>
            <person name="Labutti K."/>
            <person name="Lipzen A."/>
            <person name="Makela M.R."/>
            <person name="Sandor L."/>
            <person name="Spatafora J.W."/>
            <person name="Grigoriev I.V."/>
            <person name="Hibbett D.S."/>
        </authorList>
    </citation>
    <scope>NUCLEOTIDE SEQUENCE [LARGE SCALE GENOMIC DNA]</scope>
    <source>
        <strain evidence="1 2">3A-2</strain>
    </source>
</reference>
<name>A0A8E2J3H8_9APHY</name>
<dbReference type="AlphaFoldDB" id="A0A8E2J3H8"/>